<dbReference type="UniPathway" id="UPA00378"/>
<dbReference type="PROSITE" id="PS50244">
    <property type="entry name" value="S5A_REDUCTASE"/>
    <property type="match status" value="1"/>
</dbReference>
<proteinExistence type="predicted"/>
<evidence type="ECO:0000256" key="2">
    <source>
        <dbReference type="ARBA" id="ARBA00022692"/>
    </source>
</evidence>
<feature type="domain" description="3-oxo-5-alpha-steroid 4-dehydrogenase C-terminal" evidence="6">
    <location>
        <begin position="141"/>
        <end position="249"/>
    </location>
</feature>
<dbReference type="STRING" id="130081.M2Y5G7"/>
<evidence type="ECO:0000256" key="4">
    <source>
        <dbReference type="ARBA" id="ARBA00023136"/>
    </source>
</evidence>
<dbReference type="EC" id="1.3.99.5" evidence="7"/>
<evidence type="ECO:0000256" key="3">
    <source>
        <dbReference type="ARBA" id="ARBA00022989"/>
    </source>
</evidence>
<reference evidence="8" key="1">
    <citation type="journal article" date="2013" name="Science">
        <title>Gene transfer from bacteria and archaea facilitated evolution of an extremophilic eukaryote.</title>
        <authorList>
            <person name="Schonknecht G."/>
            <person name="Chen W.H."/>
            <person name="Ternes C.M."/>
            <person name="Barbier G.G."/>
            <person name="Shrestha R.P."/>
            <person name="Stanke M."/>
            <person name="Brautigam A."/>
            <person name="Baker B.J."/>
            <person name="Banfield J.F."/>
            <person name="Garavito R.M."/>
            <person name="Carr K."/>
            <person name="Wilkerson C."/>
            <person name="Rensing S.A."/>
            <person name="Gagneul D."/>
            <person name="Dickenson N.E."/>
            <person name="Oesterhelt C."/>
            <person name="Lercher M.J."/>
            <person name="Weber A.P."/>
        </authorList>
    </citation>
    <scope>NUCLEOTIDE SEQUENCE [LARGE SCALE GENOMIC DNA]</scope>
    <source>
        <strain evidence="8">074W</strain>
    </source>
</reference>
<dbReference type="Proteomes" id="UP000030680">
    <property type="component" value="Unassembled WGS sequence"/>
</dbReference>
<feature type="transmembrane region" description="Helical" evidence="5">
    <location>
        <begin position="218"/>
        <end position="245"/>
    </location>
</feature>
<keyword evidence="3 5" id="KW-1133">Transmembrane helix</keyword>
<dbReference type="InterPro" id="IPR001104">
    <property type="entry name" value="3-oxo-5_a-steroid_4-DH_C"/>
</dbReference>
<dbReference type="OMA" id="SIETHRW"/>
<accession>M2Y5G7</accession>
<dbReference type="AlphaFoldDB" id="M2Y5G7"/>
<dbReference type="PANTHER" id="PTHR14624:SF0">
    <property type="entry name" value="POLYPRENOL REDUCTASE"/>
    <property type="match status" value="1"/>
</dbReference>
<dbReference type="OrthoDB" id="5788137at2759"/>
<dbReference type="EMBL" id="KB454494">
    <property type="protein sequence ID" value="EME31099.1"/>
    <property type="molecule type" value="Genomic_DNA"/>
</dbReference>
<dbReference type="PANTHER" id="PTHR14624">
    <property type="entry name" value="DFG10 PROTEIN"/>
    <property type="match status" value="1"/>
</dbReference>
<dbReference type="GO" id="GO:0006488">
    <property type="term" value="P:dolichol-linked oligosaccharide biosynthetic process"/>
    <property type="evidence" value="ECO:0007669"/>
    <property type="project" value="InterPro"/>
</dbReference>
<sequence length="278" mass="33197">MLDELVTIFWLVALVAYACKYFYPTWSHIISYGRIVYREEEEKCKILQRNNMTVQKGNLSLMEKTLSGLLSYLLSSRIEYRTGFTHFYGIGCIASLVLFYFQNFHGIGKARRVCSSWLFLLHTSRRLYESLFMQVYSKRKMHLLHWFAGTSYYLFAACTFCWHDDHPYWSLSKGWLALVFIVFVWSNYQQYLCHQHLAQLRRKDGTDNKRYYIPYRGLFRYVVCPHYMLEIIIYGVLVSGSWAWFSFRVILIGFGEGRLKEQFSEFCFCCAQFDKSVY</sequence>
<organism evidence="7 8">
    <name type="scientific">Galdieria sulphuraria</name>
    <name type="common">Red alga</name>
    <dbReference type="NCBI Taxonomy" id="130081"/>
    <lineage>
        <taxon>Eukaryota</taxon>
        <taxon>Rhodophyta</taxon>
        <taxon>Bangiophyceae</taxon>
        <taxon>Galdieriales</taxon>
        <taxon>Galdieriaceae</taxon>
        <taxon>Galdieria</taxon>
    </lineage>
</organism>
<dbReference type="GO" id="GO:0005783">
    <property type="term" value="C:endoplasmic reticulum"/>
    <property type="evidence" value="ECO:0007669"/>
    <property type="project" value="TreeGrafter"/>
</dbReference>
<feature type="transmembrane region" description="Helical" evidence="5">
    <location>
        <begin position="174"/>
        <end position="193"/>
    </location>
</feature>
<keyword evidence="2 5" id="KW-0812">Transmembrane</keyword>
<dbReference type="GO" id="GO:0003865">
    <property type="term" value="F:3-oxo-5-alpha-steroid 4-dehydrogenase activity"/>
    <property type="evidence" value="ECO:0007669"/>
    <property type="project" value="UniProtKB-EC"/>
</dbReference>
<evidence type="ECO:0000259" key="6">
    <source>
        <dbReference type="Pfam" id="PF02544"/>
    </source>
</evidence>
<evidence type="ECO:0000313" key="8">
    <source>
        <dbReference type="Proteomes" id="UP000030680"/>
    </source>
</evidence>
<protein>
    <submittedName>
        <fullName evidence="7">3-oxo-5-alpha-steroid 4-dehydrogenase 3 isoform 1</fullName>
        <ecNumber evidence="7">1.3.99.5</ecNumber>
    </submittedName>
</protein>
<evidence type="ECO:0000256" key="1">
    <source>
        <dbReference type="ARBA" id="ARBA00004127"/>
    </source>
</evidence>
<dbReference type="GeneID" id="17089778"/>
<evidence type="ECO:0000256" key="5">
    <source>
        <dbReference type="SAM" id="Phobius"/>
    </source>
</evidence>
<dbReference type="RefSeq" id="XP_005707619.1">
    <property type="nucleotide sequence ID" value="XM_005707562.1"/>
</dbReference>
<comment type="subcellular location">
    <subcellularLocation>
        <location evidence="1">Endomembrane system</location>
        <topology evidence="1">Multi-pass membrane protein</topology>
    </subcellularLocation>
</comment>
<dbReference type="GO" id="GO:0016095">
    <property type="term" value="P:polyprenol catabolic process"/>
    <property type="evidence" value="ECO:0007669"/>
    <property type="project" value="TreeGrafter"/>
</dbReference>
<feature type="transmembrane region" description="Helical" evidence="5">
    <location>
        <begin position="83"/>
        <end position="101"/>
    </location>
</feature>
<dbReference type="eggNOG" id="KOG1640">
    <property type="taxonomic scope" value="Eukaryota"/>
</dbReference>
<dbReference type="Gramene" id="EME31099">
    <property type="protein sequence ID" value="EME31099"/>
    <property type="gene ID" value="Gasu_16010"/>
</dbReference>
<evidence type="ECO:0000313" key="7">
    <source>
        <dbReference type="EMBL" id="EME31099.1"/>
    </source>
</evidence>
<keyword evidence="8" id="KW-1185">Reference proteome</keyword>
<keyword evidence="7" id="KW-0560">Oxidoreductase</keyword>
<dbReference type="Pfam" id="PF02544">
    <property type="entry name" value="Steroid_dh"/>
    <property type="match status" value="1"/>
</dbReference>
<feature type="transmembrane region" description="Helical" evidence="5">
    <location>
        <begin position="143"/>
        <end position="162"/>
    </location>
</feature>
<name>M2Y5G7_GALSU</name>
<dbReference type="InterPro" id="IPR039698">
    <property type="entry name" value="Dfg10/SRD5A3"/>
</dbReference>
<dbReference type="KEGG" id="gsl:Gasu_16010"/>
<gene>
    <name evidence="7" type="ORF">Gasu_16010</name>
</gene>
<keyword evidence="4 5" id="KW-0472">Membrane</keyword>